<name>A0A6J7EDL0_9ZZZZ</name>
<organism evidence="1">
    <name type="scientific">freshwater metagenome</name>
    <dbReference type="NCBI Taxonomy" id="449393"/>
    <lineage>
        <taxon>unclassified sequences</taxon>
        <taxon>metagenomes</taxon>
        <taxon>ecological metagenomes</taxon>
    </lineage>
</organism>
<dbReference type="EMBL" id="CAFBLS010000138">
    <property type="protein sequence ID" value="CAB4879375.1"/>
    <property type="molecule type" value="Genomic_DNA"/>
</dbReference>
<sequence length="280" mass="29761">MGRTRHGLGSPATGDGAELYAPNMMPGTVRTESDVVASAMIDALVTERVLIPGGHYAEPMVHRSLRVGIGSSRPRRDDSNDELLYVMGGVGVVTIGSGIDAEAVDLREGDAVQVHAGEASRFDVHQGELYLLSFLIPAPVTPWSAHLARPVGRIVNVAHLGEQLSQAATSGRQFEVLFDRTRGSRGATMFLGFIPTSGAPEHYHLYDEICVIVRGSGFLHALGSAQPIGPGSAFHVAPRLLHAIENPNADDVWILGVFRPEGSAAAAFYPDGRPAPTNED</sequence>
<reference evidence="1" key="1">
    <citation type="submission" date="2020-05" db="EMBL/GenBank/DDBJ databases">
        <authorList>
            <person name="Chiriac C."/>
            <person name="Salcher M."/>
            <person name="Ghai R."/>
            <person name="Kavagutti S V."/>
        </authorList>
    </citation>
    <scope>NUCLEOTIDE SEQUENCE</scope>
</reference>
<dbReference type="SUPFAM" id="SSF51182">
    <property type="entry name" value="RmlC-like cupins"/>
    <property type="match status" value="1"/>
</dbReference>
<accession>A0A6J7EDL0</accession>
<dbReference type="Gene3D" id="2.60.120.10">
    <property type="entry name" value="Jelly Rolls"/>
    <property type="match status" value="2"/>
</dbReference>
<dbReference type="AlphaFoldDB" id="A0A6J7EDL0"/>
<evidence type="ECO:0000313" key="1">
    <source>
        <dbReference type="EMBL" id="CAB4879375.1"/>
    </source>
</evidence>
<gene>
    <name evidence="1" type="ORF">UFOPK3402_01158</name>
</gene>
<dbReference type="InterPro" id="IPR014710">
    <property type="entry name" value="RmlC-like_jellyroll"/>
</dbReference>
<dbReference type="CDD" id="cd02208">
    <property type="entry name" value="cupin_RmlC-like"/>
    <property type="match status" value="1"/>
</dbReference>
<protein>
    <submittedName>
        <fullName evidence="1">Unannotated protein</fullName>
    </submittedName>
</protein>
<proteinExistence type="predicted"/>
<dbReference type="InterPro" id="IPR011051">
    <property type="entry name" value="RmlC_Cupin_sf"/>
</dbReference>